<gene>
    <name evidence="3" type="ORF">HAND00432_LOCUS25171</name>
    <name evidence="2" type="ORF">HAND1043_LOCUS8391</name>
</gene>
<sequence length="253" mass="28063">MSAHGTILMRIKSSTGESCYFKDDSGRFSSDINKGYTLKIKVQTAYKLTFECPRHLRVISVSIDGCPVPMEDAPGHGDKVLCVGIWRTDVHFATEVSKREKLEFVLVVQVDGFKGPDSDERHLLKQKILTKFYSPDYAKYTEKGHALGAVRFRCSVNDKGGSKITGISFADALHVEHLRKDESTPDENAPEKDFVTVDPHQKQNTKKITLVEKPEEEDEAARRNSRKGESLDEDGIVDMLGLQAPPGAPAAGK</sequence>
<feature type="compositionally biased region" description="Basic and acidic residues" evidence="1">
    <location>
        <begin position="180"/>
        <end position="201"/>
    </location>
</feature>
<dbReference type="EMBL" id="HBFK01013889">
    <property type="protein sequence ID" value="CAD8741898.1"/>
    <property type="molecule type" value="Transcribed_RNA"/>
</dbReference>
<evidence type="ECO:0000256" key="1">
    <source>
        <dbReference type="SAM" id="MobiDB-lite"/>
    </source>
</evidence>
<protein>
    <submittedName>
        <fullName evidence="2">Uncharacterized protein</fullName>
    </submittedName>
</protein>
<feature type="region of interest" description="Disordered" evidence="1">
    <location>
        <begin position="180"/>
        <end position="253"/>
    </location>
</feature>
<feature type="compositionally biased region" description="Basic and acidic residues" evidence="1">
    <location>
        <begin position="220"/>
        <end position="230"/>
    </location>
</feature>
<dbReference type="EMBL" id="HBFX01041870">
    <property type="protein sequence ID" value="CAD8974169.1"/>
    <property type="molecule type" value="Transcribed_RNA"/>
</dbReference>
<dbReference type="InterPro" id="IPR029204">
    <property type="entry name" value="CNRIP1"/>
</dbReference>
<proteinExistence type="predicted"/>
<accession>A0A6U2CSW9</accession>
<name>A0A6U2CSW9_HEMAN</name>
<dbReference type="Pfam" id="PF15043">
    <property type="entry name" value="CNRIP1"/>
    <property type="match status" value="1"/>
</dbReference>
<organism evidence="2">
    <name type="scientific">Hemiselmis andersenii</name>
    <name type="common">Cryptophyte alga</name>
    <dbReference type="NCBI Taxonomy" id="464988"/>
    <lineage>
        <taxon>Eukaryota</taxon>
        <taxon>Cryptophyceae</taxon>
        <taxon>Cryptomonadales</taxon>
        <taxon>Hemiselmidaceae</taxon>
        <taxon>Hemiselmis</taxon>
    </lineage>
</organism>
<evidence type="ECO:0000313" key="3">
    <source>
        <dbReference type="EMBL" id="CAD8974169.1"/>
    </source>
</evidence>
<dbReference type="AlphaFoldDB" id="A0A6U2CSW9"/>
<reference evidence="2" key="1">
    <citation type="submission" date="2021-01" db="EMBL/GenBank/DDBJ databases">
        <authorList>
            <person name="Corre E."/>
            <person name="Pelletier E."/>
            <person name="Niang G."/>
            <person name="Scheremetjew M."/>
            <person name="Finn R."/>
            <person name="Kale V."/>
            <person name="Holt S."/>
            <person name="Cochrane G."/>
            <person name="Meng A."/>
            <person name="Brown T."/>
            <person name="Cohen L."/>
        </authorList>
    </citation>
    <scope>NUCLEOTIDE SEQUENCE</scope>
    <source>
        <strain evidence="2">CCMP441</strain>
        <strain evidence="3">CCMP644</strain>
    </source>
</reference>
<evidence type="ECO:0000313" key="2">
    <source>
        <dbReference type="EMBL" id="CAD8741898.1"/>
    </source>
</evidence>